<name>A0A0V0HRV0_SOLCH</name>
<feature type="compositionally biased region" description="Basic and acidic residues" evidence="1">
    <location>
        <begin position="58"/>
        <end position="68"/>
    </location>
</feature>
<reference evidence="2" key="1">
    <citation type="submission" date="2015-12" db="EMBL/GenBank/DDBJ databases">
        <title>Gene expression during late stages of embryo sac development: a critical building block for successful pollen-pistil interactions.</title>
        <authorList>
            <person name="Liu Y."/>
            <person name="Joly V."/>
            <person name="Sabar M."/>
            <person name="Matton D.P."/>
        </authorList>
    </citation>
    <scope>NUCLEOTIDE SEQUENCE</scope>
</reference>
<evidence type="ECO:0000256" key="1">
    <source>
        <dbReference type="SAM" id="MobiDB-lite"/>
    </source>
</evidence>
<sequence>MERHLFLPILGTKSFPFSRISRQYLSCSMLILERALEMEDLGNQNFSSNSKDVTSVPRVKENKPCIQS</sequence>
<feature type="region of interest" description="Disordered" evidence="1">
    <location>
        <begin position="47"/>
        <end position="68"/>
    </location>
</feature>
<accession>A0A0V0HRV0</accession>
<dbReference type="EMBL" id="GEDG01016673">
    <property type="protein sequence ID" value="JAP22342.1"/>
    <property type="molecule type" value="Transcribed_RNA"/>
</dbReference>
<protein>
    <submittedName>
        <fullName evidence="2">Putative ovule protein</fullName>
    </submittedName>
</protein>
<proteinExistence type="predicted"/>
<dbReference type="AlphaFoldDB" id="A0A0V0HRV0"/>
<organism evidence="2">
    <name type="scientific">Solanum chacoense</name>
    <name type="common">Chaco potato</name>
    <dbReference type="NCBI Taxonomy" id="4108"/>
    <lineage>
        <taxon>Eukaryota</taxon>
        <taxon>Viridiplantae</taxon>
        <taxon>Streptophyta</taxon>
        <taxon>Embryophyta</taxon>
        <taxon>Tracheophyta</taxon>
        <taxon>Spermatophyta</taxon>
        <taxon>Magnoliopsida</taxon>
        <taxon>eudicotyledons</taxon>
        <taxon>Gunneridae</taxon>
        <taxon>Pentapetalae</taxon>
        <taxon>asterids</taxon>
        <taxon>lamiids</taxon>
        <taxon>Solanales</taxon>
        <taxon>Solanaceae</taxon>
        <taxon>Solanoideae</taxon>
        <taxon>Solaneae</taxon>
        <taxon>Solanum</taxon>
    </lineage>
</organism>
<evidence type="ECO:0000313" key="2">
    <source>
        <dbReference type="EMBL" id="JAP22342.1"/>
    </source>
</evidence>